<accession>A0A7T8GM30</accession>
<evidence type="ECO:0000256" key="1">
    <source>
        <dbReference type="SAM" id="MobiDB-lite"/>
    </source>
</evidence>
<dbReference type="SUPFAM" id="SSF81321">
    <property type="entry name" value="Family A G protein-coupled receptor-like"/>
    <property type="match status" value="1"/>
</dbReference>
<organism evidence="3 5">
    <name type="scientific">Caligus rogercresseyi</name>
    <name type="common">Sea louse</name>
    <dbReference type="NCBI Taxonomy" id="217165"/>
    <lineage>
        <taxon>Eukaryota</taxon>
        <taxon>Metazoa</taxon>
        <taxon>Ecdysozoa</taxon>
        <taxon>Arthropoda</taxon>
        <taxon>Crustacea</taxon>
        <taxon>Multicrustacea</taxon>
        <taxon>Hexanauplia</taxon>
        <taxon>Copepoda</taxon>
        <taxon>Siphonostomatoida</taxon>
        <taxon>Caligidae</taxon>
        <taxon>Caligus</taxon>
    </lineage>
</organism>
<dbReference type="EMBL" id="CP045909">
    <property type="protein sequence ID" value="QQP32408.1"/>
    <property type="molecule type" value="Genomic_DNA"/>
</dbReference>
<proteinExistence type="predicted"/>
<feature type="non-terminal residue" evidence="3">
    <location>
        <position position="1"/>
    </location>
</feature>
<evidence type="ECO:0000313" key="5">
    <source>
        <dbReference type="Proteomes" id="UP000595437"/>
    </source>
</evidence>
<dbReference type="AlphaFoldDB" id="A0A7T8GM30"/>
<name>A0A7T8GM30_CALRO</name>
<dbReference type="OrthoDB" id="2132067at2759"/>
<gene>
    <name evidence="4" type="ORF">FKW44_024222</name>
    <name evidence="2" type="ORF">FKW44_024605</name>
    <name evidence="3" type="ORF">FKW44_024711</name>
</gene>
<feature type="compositionally biased region" description="Polar residues" evidence="1">
    <location>
        <begin position="55"/>
        <end position="64"/>
    </location>
</feature>
<feature type="region of interest" description="Disordered" evidence="1">
    <location>
        <begin position="55"/>
        <end position="76"/>
    </location>
</feature>
<keyword evidence="5" id="KW-1185">Reference proteome</keyword>
<dbReference type="Proteomes" id="UP000595437">
    <property type="component" value="Chromosome 19"/>
</dbReference>
<evidence type="ECO:0000313" key="3">
    <source>
        <dbReference type="EMBL" id="QQP32408.1"/>
    </source>
</evidence>
<feature type="compositionally biased region" description="Basic and acidic residues" evidence="1">
    <location>
        <begin position="65"/>
        <end position="76"/>
    </location>
</feature>
<sequence length="76" mass="8729">ALNPIIYGFMSNNFREKFRKTFGCLKRRDENEVNQMNSLNYGKCNNKNSLNVSGIRVPNNTENGARTEEISMSHNT</sequence>
<protein>
    <submittedName>
        <fullName evidence="3">Uncharacterized protein</fullName>
    </submittedName>
</protein>
<evidence type="ECO:0000313" key="4">
    <source>
        <dbReference type="EMBL" id="QQP33005.1"/>
    </source>
</evidence>
<reference evidence="3" key="2">
    <citation type="journal article" name="Sci. Data">
        <title>Chromosome-scale genome assembly of the sea louse Caligus rogercresseyi by SMRT sequencing and Hi-C analysis.</title>
        <authorList>
            <person name="Gallardo-Escarate C."/>
            <person name="Valenzuela-Munoz V."/>
            <person name="Nunez-Acuna G."/>
            <person name="Valenzuela-Miranda D."/>
            <person name="Goncalves A.T."/>
            <person name="Escobar-Sepulveda H."/>
            <person name="Liachko I."/>
            <person name="Nelson B."/>
            <person name="Roberts S."/>
            <person name="Warren W."/>
        </authorList>
    </citation>
    <scope>NUCLEOTIDE SEQUENCE</scope>
    <source>
        <tissue evidence="3">Whole tissue</tissue>
    </source>
</reference>
<dbReference type="EMBL" id="CP045909">
    <property type="protein sequence ID" value="QQP32330.1"/>
    <property type="molecule type" value="Genomic_DNA"/>
</dbReference>
<dbReference type="Gene3D" id="1.20.1070.10">
    <property type="entry name" value="Rhodopsin 7-helix transmembrane proteins"/>
    <property type="match status" value="1"/>
</dbReference>
<dbReference type="Proteomes" id="UP000595437">
    <property type="component" value="Chromosome 20"/>
</dbReference>
<dbReference type="EMBL" id="CP045908">
    <property type="protein sequence ID" value="QQP33005.1"/>
    <property type="molecule type" value="Genomic_DNA"/>
</dbReference>
<reference evidence="5" key="1">
    <citation type="submission" date="2021-01" db="EMBL/GenBank/DDBJ databases">
        <title>Caligus Genome Assembly.</title>
        <authorList>
            <person name="Gallardo-Escarate C."/>
        </authorList>
    </citation>
    <scope>NUCLEOTIDE SEQUENCE [LARGE SCALE GENOMIC DNA]</scope>
</reference>
<evidence type="ECO:0000313" key="2">
    <source>
        <dbReference type="EMBL" id="QQP32330.1"/>
    </source>
</evidence>